<dbReference type="HOGENOM" id="CLU_1425556_0_0_4"/>
<accession>Q39MG3</accession>
<organism evidence="2 3">
    <name type="scientific">Burkholderia lata (strain ATCC 17760 / DSM 23089 / LMG 22485 / NCIMB 9086 / R18194 / 383)</name>
    <dbReference type="NCBI Taxonomy" id="482957"/>
    <lineage>
        <taxon>Bacteria</taxon>
        <taxon>Pseudomonadati</taxon>
        <taxon>Pseudomonadota</taxon>
        <taxon>Betaproteobacteria</taxon>
        <taxon>Burkholderiales</taxon>
        <taxon>Burkholderiaceae</taxon>
        <taxon>Burkholderia</taxon>
        <taxon>Burkholderia cepacia complex</taxon>
    </lineage>
</organism>
<feature type="region of interest" description="Disordered" evidence="1">
    <location>
        <begin position="1"/>
        <end position="25"/>
    </location>
</feature>
<protein>
    <submittedName>
        <fullName evidence="2">Uncharacterized protein</fullName>
    </submittedName>
</protein>
<evidence type="ECO:0000313" key="3">
    <source>
        <dbReference type="Proteomes" id="UP000002705"/>
    </source>
</evidence>
<dbReference type="EMBL" id="CP000150">
    <property type="protein sequence ID" value="ABB06353.1"/>
    <property type="molecule type" value="Genomic_DNA"/>
</dbReference>
<gene>
    <name evidence="2" type="ordered locus">Bcep18194_C7309</name>
</gene>
<proteinExistence type="predicted"/>
<name>Q39MG3_BURL3</name>
<evidence type="ECO:0000256" key="1">
    <source>
        <dbReference type="SAM" id="MobiDB-lite"/>
    </source>
</evidence>
<dbReference type="KEGG" id="bur:Bcep18194_C7309"/>
<dbReference type="Proteomes" id="UP000002705">
    <property type="component" value="Chromosome 3"/>
</dbReference>
<sequence length="190" mass="21500">MSRRRTAARTHIPQGDNSHKHRIRTRNSQCALRIGRFDAGIASSGLIDVFRSSPTQHAASSFINTAHTVRSCPNSSVRSAHEISGNTFPARIHVADPITKKSVRTRRSARRNMTTRHLRRLQANVIDQIPATIIDAGENYYAYRMIFRIFPSRLRIEVRNVPIHAVGQARIRCGLDPMEIQSSDIHSTER</sequence>
<dbReference type="AlphaFoldDB" id="Q39MG3"/>
<keyword evidence="3" id="KW-1185">Reference proteome</keyword>
<evidence type="ECO:0000313" key="2">
    <source>
        <dbReference type="EMBL" id="ABB06353.1"/>
    </source>
</evidence>
<reference evidence="2" key="1">
    <citation type="submission" date="2009-01" db="EMBL/GenBank/DDBJ databases">
        <title>Complete sequence of chromosome 3 of Burkholderia sp. 383.</title>
        <authorList>
            <consortium name="US DOE Joint Genome Institute"/>
            <person name="Copeland A."/>
            <person name="Lucas S."/>
            <person name="Lapidus A."/>
            <person name="Barry K."/>
            <person name="Detter J.C."/>
            <person name="Glavina T."/>
            <person name="Hammon N."/>
            <person name="Israni S."/>
            <person name="Pitluck S."/>
            <person name="Chain P."/>
            <person name="Malfatti S."/>
            <person name="Shin M."/>
            <person name="Vergez L."/>
            <person name="Schmutz J."/>
            <person name="Larimer F."/>
            <person name="Land M."/>
            <person name="Kyrpides N."/>
            <person name="Lykidis A."/>
            <person name="Richardson P."/>
        </authorList>
    </citation>
    <scope>NUCLEOTIDE SEQUENCE</scope>
    <source>
        <strain evidence="2">383</strain>
    </source>
</reference>